<evidence type="ECO:0008006" key="4">
    <source>
        <dbReference type="Google" id="ProtNLM"/>
    </source>
</evidence>
<dbReference type="Proteomes" id="UP000033612">
    <property type="component" value="Unassembled WGS sequence"/>
</dbReference>
<dbReference type="SUPFAM" id="SSF143011">
    <property type="entry name" value="RelE-like"/>
    <property type="match status" value="1"/>
</dbReference>
<dbReference type="HOGENOM" id="CLU_161929_6_0_9"/>
<dbReference type="RefSeq" id="WP_046332418.1">
    <property type="nucleotide sequence ID" value="NZ_JBHTBO010000002.1"/>
</dbReference>
<protein>
    <recommendedName>
        <fullName evidence="4">Addiction module toxin, RelE/StbE family</fullName>
    </recommendedName>
</protein>
<dbReference type="InterPro" id="IPR035093">
    <property type="entry name" value="RelE/ParE_toxin_dom_sf"/>
</dbReference>
<evidence type="ECO:0000256" key="1">
    <source>
        <dbReference type="ARBA" id="ARBA00022649"/>
    </source>
</evidence>
<reference evidence="2 3" key="1">
    <citation type="submission" date="2015-01" db="EMBL/GenBank/DDBJ databases">
        <title>Comparative genomics of the lactic acid bacteria isolated from the honey bee gut.</title>
        <authorList>
            <person name="Ellegaard K.M."/>
            <person name="Tamarit D."/>
            <person name="Javelind E."/>
            <person name="Olofsson T."/>
            <person name="Andersson S.G."/>
            <person name="Vasquez A."/>
        </authorList>
    </citation>
    <scope>NUCLEOTIDE SEQUENCE [LARGE SCALE GENOMIC DNA]</scope>
    <source>
        <strain evidence="2 3">Hma2</strain>
    </source>
</reference>
<dbReference type="STRING" id="1218506.JF75_13670"/>
<dbReference type="GO" id="GO:0006415">
    <property type="term" value="P:translational termination"/>
    <property type="evidence" value="ECO:0007669"/>
    <property type="project" value="TreeGrafter"/>
</dbReference>
<evidence type="ECO:0000313" key="2">
    <source>
        <dbReference type="EMBL" id="KJY57633.1"/>
    </source>
</evidence>
<dbReference type="InterPro" id="IPR007712">
    <property type="entry name" value="RelE/ParE_toxin"/>
</dbReference>
<accession>A0A0F4LH36</accession>
<dbReference type="PATRIC" id="fig|1218506.3.peg.1438"/>
<dbReference type="EMBL" id="JXLH01000017">
    <property type="protein sequence ID" value="KJY57633.1"/>
    <property type="molecule type" value="Genomic_DNA"/>
</dbReference>
<gene>
    <name evidence="2" type="ORF">JF75_13670</name>
</gene>
<evidence type="ECO:0000313" key="3">
    <source>
        <dbReference type="Proteomes" id="UP000033612"/>
    </source>
</evidence>
<dbReference type="Pfam" id="PF15738">
    <property type="entry name" value="YafQ_toxin"/>
    <property type="match status" value="1"/>
</dbReference>
<dbReference type="GO" id="GO:0006402">
    <property type="term" value="P:mRNA catabolic process"/>
    <property type="evidence" value="ECO:0007669"/>
    <property type="project" value="TreeGrafter"/>
</dbReference>
<dbReference type="Gene3D" id="3.30.2310.20">
    <property type="entry name" value="RelE-like"/>
    <property type="match status" value="1"/>
</dbReference>
<dbReference type="GO" id="GO:0004521">
    <property type="term" value="F:RNA endonuclease activity"/>
    <property type="evidence" value="ECO:0007669"/>
    <property type="project" value="TreeGrafter"/>
</dbReference>
<dbReference type="PANTHER" id="PTHR40588">
    <property type="entry name" value="MRNA INTERFERASE TOXIN YAFQ"/>
    <property type="match status" value="1"/>
</dbReference>
<dbReference type="OrthoDB" id="7030467at2"/>
<sequence length="120" mass="13912">MKRLRFIPRKDFQKDLKELARIDKTIIDDVMADIDLLCENQQLPAEFMDHALTGRLEGYRDFHVRTPEKGKSPVESNDVVVIYRIVENKLIVVGLRVGSHSKLFNGLDSSVKYKNNRLKN</sequence>
<keyword evidence="3" id="KW-1185">Reference proteome</keyword>
<organism evidence="2 3">
    <name type="scientific">Lactobacillus kimbladii</name>
    <dbReference type="NCBI Taxonomy" id="1218506"/>
    <lineage>
        <taxon>Bacteria</taxon>
        <taxon>Bacillati</taxon>
        <taxon>Bacillota</taxon>
        <taxon>Bacilli</taxon>
        <taxon>Lactobacillales</taxon>
        <taxon>Lactobacillaceae</taxon>
        <taxon>Lactobacillus</taxon>
    </lineage>
</organism>
<keyword evidence="1" id="KW-1277">Toxin-antitoxin system</keyword>
<dbReference type="InterPro" id="IPR004386">
    <property type="entry name" value="Toxin_YafQ-like"/>
</dbReference>
<dbReference type="PANTHER" id="PTHR40588:SF1">
    <property type="entry name" value="MRNA INTERFERASE TOXIN YAFQ"/>
    <property type="match status" value="1"/>
</dbReference>
<name>A0A0F4LH36_9LACO</name>
<dbReference type="NCBIfam" id="TIGR02385">
    <property type="entry name" value="RelE_StbE"/>
    <property type="match status" value="1"/>
</dbReference>
<comment type="caution">
    <text evidence="2">The sequence shown here is derived from an EMBL/GenBank/DDBJ whole genome shotgun (WGS) entry which is preliminary data.</text>
</comment>
<proteinExistence type="predicted"/>
<dbReference type="AlphaFoldDB" id="A0A0F4LH36"/>